<dbReference type="InterPro" id="IPR047785">
    <property type="entry name" value="tRNA_MNMC2"/>
</dbReference>
<dbReference type="NCBIfam" id="NF033855">
    <property type="entry name" value="tRNA_MNMC2"/>
    <property type="match status" value="1"/>
</dbReference>
<dbReference type="InterPro" id="IPR008471">
    <property type="entry name" value="MnmC-like_methylTransf"/>
</dbReference>
<dbReference type="SUPFAM" id="SSF51905">
    <property type="entry name" value="FAD/NAD(P)-binding domain"/>
    <property type="match status" value="1"/>
</dbReference>
<comment type="catalytic activity">
    <reaction evidence="10">
        <text>5-aminomethyl-2-thiouridine(34) in tRNA + S-adenosyl-L-methionine = 5-methylaminomethyl-2-thiouridine(34) in tRNA + S-adenosyl-L-homocysteine + H(+)</text>
        <dbReference type="Rhea" id="RHEA:19569"/>
        <dbReference type="Rhea" id="RHEA-COMP:10195"/>
        <dbReference type="Rhea" id="RHEA-COMP:10197"/>
        <dbReference type="ChEBI" id="CHEBI:15378"/>
        <dbReference type="ChEBI" id="CHEBI:57856"/>
        <dbReference type="ChEBI" id="CHEBI:59789"/>
        <dbReference type="ChEBI" id="CHEBI:74454"/>
        <dbReference type="ChEBI" id="CHEBI:74455"/>
        <dbReference type="EC" id="2.1.1.61"/>
    </reaction>
</comment>
<sequence length="666" mass="74488">MTSINNAKLDWNDSGTPVSDEFDDVYFSNVNGLEETRYVFLKQNRLPERWGEFKHRRFVIAETGFGTGLNFLATWKEFDEYRKNNPSSNTKELHFISFEKYPLHAQDLSKAHAMWPELKAYAEQLQKFYPITIPECHRIILDDGAVTLDLWFGDIKDSMPMVPTLENGIVDAWFLDGFAPSKNPEMWNQALFNNMAKLAKDDCTCATFTAAGFVRRGLIDAGFDMKKVKGFGTKREMIAGVIQNKPKTRTISPHYHRQTVSNAKDVAIIGGGIASATLAKSLSRRGIKVTLYCADSQPAQGASGNKQGAIYPLINESHTGVSRVFAPGMLFARQFIEQCSEAVPFDHNWCGVTQLLWDKKSSAKLNKIAQVKLPKELLVKLTPAETNQTVGLPVDMESLHYPLGGWLCPAELTSNLLQSLAESGSLNVCWNTSIDQLNWNPDEKLWSLKSGDNETKHQAVVIANGHNFDIYQQTKYLPLGKVKGQVSHIPTTENLSKLKTVLCYDGYMTPHNPKTSQHCIGASYDRTHIDQHFDLQAQLDNAEKLANCIQDQDWPKEVDVSENASRQGIRCVSRDHLPFVGNVGDFNQIIDNFDRGDSSQELPQYSNLYCLLGLGSRGLSSSPLMAEVLASQICGDPLPLPADVLESIHPSKMWVRKLLKGKAIQR</sequence>
<keyword evidence="6 10" id="KW-0819">tRNA processing</keyword>
<evidence type="ECO:0000256" key="3">
    <source>
        <dbReference type="ARBA" id="ARBA00022630"/>
    </source>
</evidence>
<comment type="similarity">
    <text evidence="10">In the C-terminal section; belongs to the DAO family.</text>
</comment>
<organism evidence="13 14">
    <name type="scientific">Vibrio marisflavi CECT 7928</name>
    <dbReference type="NCBI Taxonomy" id="634439"/>
    <lineage>
        <taxon>Bacteria</taxon>
        <taxon>Pseudomonadati</taxon>
        <taxon>Pseudomonadota</taxon>
        <taxon>Gammaproteobacteria</taxon>
        <taxon>Vibrionales</taxon>
        <taxon>Vibrionaceae</taxon>
        <taxon>Vibrio</taxon>
    </lineage>
</organism>
<name>A0ABM9A7X3_9VIBR</name>
<dbReference type="InterPro" id="IPR029063">
    <property type="entry name" value="SAM-dependent_MTases_sf"/>
</dbReference>
<dbReference type="EC" id="1.5.-.-" evidence="10"/>
<evidence type="ECO:0000259" key="12">
    <source>
        <dbReference type="Pfam" id="PF05430"/>
    </source>
</evidence>
<comment type="function">
    <text evidence="10">Catalyzes the last two steps in the biosynthesis of 5-methylaminomethyl-2-thiouridine (mnm(5)s(2)U) at the wobble position (U34) in tRNA. Catalyzes the FAD-dependent demodification of cmnm(5)s(2)U34 to nm(5)s(2)U34, followed by the transfer of a methyl group from S-adenosyl-L-methionine to nm(5)s(2)U34, to form mnm(5)s(2)U34.</text>
</comment>
<evidence type="ECO:0000256" key="5">
    <source>
        <dbReference type="ARBA" id="ARBA00022691"/>
    </source>
</evidence>
<protein>
    <recommendedName>
        <fullName evidence="10">tRNA 5-methylaminomethyl-2-thiouridine biosynthesis bifunctional protein MnmC</fullName>
        <shortName evidence="10">tRNA mnm(5)s(2)U biosynthesis bifunctional protein</shortName>
    </recommendedName>
    <domain>
        <recommendedName>
            <fullName evidence="10">tRNA (mnm(5)s(2)U34)-methyltransferase</fullName>
            <ecNumber evidence="10">2.1.1.61</ecNumber>
        </recommendedName>
    </domain>
    <domain>
        <recommendedName>
            <fullName evidence="10">FAD-dependent cmnm(5)s(2)U34 oxidoreductase</fullName>
            <ecNumber evidence="10">1.5.-.-</ecNumber>
        </recommendedName>
    </domain>
</protein>
<dbReference type="InterPro" id="IPR006076">
    <property type="entry name" value="FAD-dep_OxRdtase"/>
</dbReference>
<evidence type="ECO:0000256" key="10">
    <source>
        <dbReference type="HAMAP-Rule" id="MF_01102"/>
    </source>
</evidence>
<dbReference type="InterPro" id="IPR023032">
    <property type="entry name" value="tRNA_MAMT_biosynth_bifunc_MnmC"/>
</dbReference>
<keyword evidence="1 10" id="KW-0963">Cytoplasm</keyword>
<dbReference type="RefSeq" id="WP_237362646.1">
    <property type="nucleotide sequence ID" value="NZ_CAKLDM010000002.1"/>
</dbReference>
<evidence type="ECO:0000256" key="9">
    <source>
        <dbReference type="ARBA" id="ARBA00023268"/>
    </source>
</evidence>
<keyword evidence="4 10" id="KW-0808">Transferase</keyword>
<evidence type="ECO:0000313" key="13">
    <source>
        <dbReference type="EMBL" id="CAH0540814.1"/>
    </source>
</evidence>
<proteinExistence type="inferred from homology"/>
<keyword evidence="14" id="KW-1185">Reference proteome</keyword>
<evidence type="ECO:0000256" key="2">
    <source>
        <dbReference type="ARBA" id="ARBA00022603"/>
    </source>
</evidence>
<dbReference type="NCBIfam" id="NF002484">
    <property type="entry name" value="PRK01747.1-5"/>
    <property type="match status" value="1"/>
</dbReference>
<keyword evidence="3 10" id="KW-0285">Flavoprotein</keyword>
<reference evidence="13" key="1">
    <citation type="submission" date="2021-11" db="EMBL/GenBank/DDBJ databases">
        <authorList>
            <person name="Rodrigo-Torres L."/>
            <person name="Arahal R. D."/>
            <person name="Lucena T."/>
        </authorList>
    </citation>
    <scope>NUCLEOTIDE SEQUENCE</scope>
    <source>
        <strain evidence="13">CECT 7928</strain>
    </source>
</reference>
<evidence type="ECO:0000256" key="1">
    <source>
        <dbReference type="ARBA" id="ARBA00022490"/>
    </source>
</evidence>
<dbReference type="InterPro" id="IPR036188">
    <property type="entry name" value="FAD/NAD-bd_sf"/>
</dbReference>
<evidence type="ECO:0000313" key="14">
    <source>
        <dbReference type="Proteomes" id="UP000838748"/>
    </source>
</evidence>
<evidence type="ECO:0000256" key="7">
    <source>
        <dbReference type="ARBA" id="ARBA00022827"/>
    </source>
</evidence>
<feature type="region of interest" description="FAD-dependent cmnm(5)s(2)U34 oxidoreductase" evidence="10">
    <location>
        <begin position="269"/>
        <end position="666"/>
    </location>
</feature>
<dbReference type="PANTHER" id="PTHR13847">
    <property type="entry name" value="SARCOSINE DEHYDROGENASE-RELATED"/>
    <property type="match status" value="1"/>
</dbReference>
<evidence type="ECO:0000259" key="11">
    <source>
        <dbReference type="Pfam" id="PF01266"/>
    </source>
</evidence>
<keyword evidence="2 10" id="KW-0489">Methyltransferase</keyword>
<dbReference type="Gene3D" id="3.40.50.150">
    <property type="entry name" value="Vaccinia Virus protein VP39"/>
    <property type="match status" value="1"/>
</dbReference>
<dbReference type="InterPro" id="IPR017610">
    <property type="entry name" value="tRNA_S-uridine_synth_MnmC_C"/>
</dbReference>
<feature type="domain" description="MnmC-like methyltransferase" evidence="12">
    <location>
        <begin position="116"/>
        <end position="241"/>
    </location>
</feature>
<dbReference type="PANTHER" id="PTHR13847:SF283">
    <property type="entry name" value="TRNA 5-METHYLAMINOMETHYL-2-THIOURIDINE BIOSYNTHESIS BIFUNCTIONAL PROTEIN MNMC"/>
    <property type="match status" value="1"/>
</dbReference>
<accession>A0ABM9A7X3</accession>
<keyword evidence="5 10" id="KW-0949">S-adenosyl-L-methionine</keyword>
<feature type="domain" description="FAD dependent oxidoreductase" evidence="11">
    <location>
        <begin position="265"/>
        <end position="631"/>
    </location>
</feature>
<dbReference type="Pfam" id="PF05430">
    <property type="entry name" value="Methyltransf_30"/>
    <property type="match status" value="1"/>
</dbReference>
<comment type="similarity">
    <text evidence="10">In the N-terminal section; belongs to the methyltransferase superfamily. tRNA (mnm(5)s(2)U34)-methyltransferase family.</text>
</comment>
<comment type="caution">
    <text evidence="13">The sequence shown here is derived from an EMBL/GenBank/DDBJ whole genome shotgun (WGS) entry which is preliminary data.</text>
</comment>
<evidence type="ECO:0000256" key="4">
    <source>
        <dbReference type="ARBA" id="ARBA00022679"/>
    </source>
</evidence>
<keyword evidence="8 10" id="KW-0560">Oxidoreductase</keyword>
<gene>
    <name evidence="10 13" type="primary">mnmC</name>
    <name evidence="13" type="ORF">VMF7928_03143</name>
</gene>
<dbReference type="Gene3D" id="3.50.50.60">
    <property type="entry name" value="FAD/NAD(P)-binding domain"/>
    <property type="match status" value="1"/>
</dbReference>
<dbReference type="NCBIfam" id="NF002481">
    <property type="entry name" value="PRK01747.1-2"/>
    <property type="match status" value="1"/>
</dbReference>
<dbReference type="EC" id="2.1.1.61" evidence="10"/>
<dbReference type="Pfam" id="PF01266">
    <property type="entry name" value="DAO"/>
    <property type="match status" value="1"/>
</dbReference>
<comment type="subcellular location">
    <subcellularLocation>
        <location evidence="10">Cytoplasm</location>
    </subcellularLocation>
</comment>
<feature type="region of interest" description="tRNA (mnm(5)s(2)U34)-methyltransferase" evidence="10">
    <location>
        <begin position="1"/>
        <end position="243"/>
    </location>
</feature>
<evidence type="ECO:0000256" key="6">
    <source>
        <dbReference type="ARBA" id="ARBA00022694"/>
    </source>
</evidence>
<evidence type="ECO:0000256" key="8">
    <source>
        <dbReference type="ARBA" id="ARBA00023002"/>
    </source>
</evidence>
<dbReference type="EMBL" id="CAKLDM010000002">
    <property type="protein sequence ID" value="CAH0540814.1"/>
    <property type="molecule type" value="Genomic_DNA"/>
</dbReference>
<dbReference type="Proteomes" id="UP000838748">
    <property type="component" value="Unassembled WGS sequence"/>
</dbReference>
<keyword evidence="7 10" id="KW-0274">FAD</keyword>
<comment type="cofactor">
    <cofactor evidence="10">
        <name>FAD</name>
        <dbReference type="ChEBI" id="CHEBI:57692"/>
    </cofactor>
</comment>
<dbReference type="HAMAP" id="MF_01102">
    <property type="entry name" value="MnmC"/>
    <property type="match status" value="1"/>
</dbReference>
<keyword evidence="9 10" id="KW-0511">Multifunctional enzyme</keyword>
<dbReference type="Gene3D" id="3.30.9.10">
    <property type="entry name" value="D-Amino Acid Oxidase, subunit A, domain 2"/>
    <property type="match status" value="1"/>
</dbReference>
<dbReference type="NCBIfam" id="TIGR03197">
    <property type="entry name" value="MnmC_Cterm"/>
    <property type="match status" value="1"/>
</dbReference>